<keyword evidence="1" id="KW-1133">Transmembrane helix</keyword>
<name>A0A414FPG8_9BACE</name>
<feature type="transmembrane region" description="Helical" evidence="1">
    <location>
        <begin position="146"/>
        <end position="167"/>
    </location>
</feature>
<feature type="domain" description="Acyltransferase 3" evidence="2">
    <location>
        <begin position="8"/>
        <end position="201"/>
    </location>
</feature>
<dbReference type="InterPro" id="IPR002656">
    <property type="entry name" value="Acyl_transf_3_dom"/>
</dbReference>
<evidence type="ECO:0000259" key="2">
    <source>
        <dbReference type="Pfam" id="PF01757"/>
    </source>
</evidence>
<reference evidence="3 4" key="1">
    <citation type="submission" date="2018-08" db="EMBL/GenBank/DDBJ databases">
        <title>A genome reference for cultivated species of the human gut microbiota.</title>
        <authorList>
            <person name="Zou Y."/>
            <person name="Xue W."/>
            <person name="Luo G."/>
        </authorList>
    </citation>
    <scope>NUCLEOTIDE SEQUENCE [LARGE SCALE GENOMIC DNA]</scope>
    <source>
        <strain evidence="3 4">AM31-16AC</strain>
    </source>
</reference>
<keyword evidence="1" id="KW-0472">Membrane</keyword>
<feature type="transmembrane region" description="Helical" evidence="1">
    <location>
        <begin position="173"/>
        <end position="191"/>
    </location>
</feature>
<dbReference type="EMBL" id="QSJD01000005">
    <property type="protein sequence ID" value="RHD51621.1"/>
    <property type="molecule type" value="Genomic_DNA"/>
</dbReference>
<feature type="transmembrane region" description="Helical" evidence="1">
    <location>
        <begin position="53"/>
        <end position="71"/>
    </location>
</feature>
<accession>A0A414FPG8</accession>
<evidence type="ECO:0000313" key="4">
    <source>
        <dbReference type="Proteomes" id="UP000284689"/>
    </source>
</evidence>
<dbReference type="RefSeq" id="WP_122264280.1">
    <property type="nucleotide sequence ID" value="NZ_QSJD01000005.1"/>
</dbReference>
<evidence type="ECO:0000313" key="3">
    <source>
        <dbReference type="EMBL" id="RHD51621.1"/>
    </source>
</evidence>
<feature type="transmembrane region" description="Helical" evidence="1">
    <location>
        <begin position="12"/>
        <end position="33"/>
    </location>
</feature>
<keyword evidence="1" id="KW-0812">Transmembrane</keyword>
<feature type="transmembrane region" description="Helical" evidence="1">
    <location>
        <begin position="111"/>
        <end position="134"/>
    </location>
</feature>
<comment type="caution">
    <text evidence="3">The sequence shown here is derived from an EMBL/GenBank/DDBJ whole genome shotgun (WGS) entry which is preliminary data.</text>
</comment>
<dbReference type="AlphaFoldDB" id="A0A414FPG8"/>
<dbReference type="Proteomes" id="UP000284689">
    <property type="component" value="Unassembled WGS sequence"/>
</dbReference>
<evidence type="ECO:0000256" key="1">
    <source>
        <dbReference type="SAM" id="Phobius"/>
    </source>
</evidence>
<protein>
    <recommendedName>
        <fullName evidence="2">Acyltransferase 3 domain-containing protein</fullName>
    </recommendedName>
</protein>
<sequence length="217" mass="24909">MGTKKRNSSIELLKLISIILIVLSHAAASAPIATKNGGDLVLLNSLKITITNLGQIGNCIFFVSSVWFLLESYNVKINKAIKMIVESFCTSVFCLAIVLLAGYNIPLKEIVFSFFPLTFGFYWFISCYILIYLIHPYINYVIEKLSQFQLFCIVSSFVLLYSVYVLILGGDYFYYNELIGFLSLYFITAYFKKYSNNKLSSKKYCYLHYYGLLGQYF</sequence>
<dbReference type="Pfam" id="PF01757">
    <property type="entry name" value="Acyl_transf_3"/>
    <property type="match status" value="1"/>
</dbReference>
<feature type="transmembrane region" description="Helical" evidence="1">
    <location>
        <begin position="83"/>
        <end position="105"/>
    </location>
</feature>
<gene>
    <name evidence="3" type="ORF">DW794_05240</name>
</gene>
<organism evidence="3 4">
    <name type="scientific">Bacteroides caccae</name>
    <dbReference type="NCBI Taxonomy" id="47678"/>
    <lineage>
        <taxon>Bacteria</taxon>
        <taxon>Pseudomonadati</taxon>
        <taxon>Bacteroidota</taxon>
        <taxon>Bacteroidia</taxon>
        <taxon>Bacteroidales</taxon>
        <taxon>Bacteroidaceae</taxon>
        <taxon>Bacteroides</taxon>
    </lineage>
</organism>
<dbReference type="GO" id="GO:0016747">
    <property type="term" value="F:acyltransferase activity, transferring groups other than amino-acyl groups"/>
    <property type="evidence" value="ECO:0007669"/>
    <property type="project" value="InterPro"/>
</dbReference>
<proteinExistence type="predicted"/>